<feature type="region of interest" description="Disordered" evidence="1">
    <location>
        <begin position="55"/>
        <end position="87"/>
    </location>
</feature>
<accession>A0ABV1KF19</accession>
<comment type="caution">
    <text evidence="3">The sequence shown here is derived from an EMBL/GenBank/DDBJ whole genome shotgun (WGS) entry which is preliminary data.</text>
</comment>
<evidence type="ECO:0000256" key="2">
    <source>
        <dbReference type="SAM" id="Phobius"/>
    </source>
</evidence>
<feature type="region of interest" description="Disordered" evidence="1">
    <location>
        <begin position="324"/>
        <end position="390"/>
    </location>
</feature>
<reference evidence="3 4" key="1">
    <citation type="submission" date="2024-03" db="EMBL/GenBank/DDBJ databases">
        <title>Draft genome sequence of Pseudonocardia nematodicida JCM 31783.</title>
        <authorList>
            <person name="Butdee W."/>
            <person name="Duangmal K."/>
        </authorList>
    </citation>
    <scope>NUCLEOTIDE SEQUENCE [LARGE SCALE GENOMIC DNA]</scope>
    <source>
        <strain evidence="3 4">JCM 31783</strain>
    </source>
</reference>
<proteinExistence type="predicted"/>
<dbReference type="EMBL" id="JBEDNQ010000007">
    <property type="protein sequence ID" value="MEQ3552484.1"/>
    <property type="molecule type" value="Genomic_DNA"/>
</dbReference>
<feature type="compositionally biased region" description="Acidic residues" evidence="1">
    <location>
        <begin position="343"/>
        <end position="352"/>
    </location>
</feature>
<keyword evidence="4" id="KW-1185">Reference proteome</keyword>
<feature type="region of interest" description="Disordered" evidence="1">
    <location>
        <begin position="251"/>
        <end position="273"/>
    </location>
</feature>
<keyword evidence="2" id="KW-0472">Membrane</keyword>
<sequence>MNDYRIQVGGLTGGSILLPLLLLPAGLSIVTSLVITVILLVSVIVYSVVRKPPPEPARTLWPDPPQPPREPAPPPRPPAPTTFPATVSLPSSRPDYRFAVSATVAWEPMGDRTDHDDRDALAHTTFVARAASITARFSLVDWEEAEQALRAELGAPKQDESHTVHVSASDISLSTDEKDVDRVRSIETLRKQKEHFEYRREHEKAVRTYLGGDALISPGSTLIWWLTRNLDRPGDAVQQAVERIPTFARISAAAQDSDDPSAYPPPVDPRDDDAGRVLFEEALPDDDEDRFLAQYLARTADEHGRSDFGDRIRRAYRLQDLDDVADSTQSVTSARDGAGEETVGQEDPEAMEPEERGAPSDEHGGVGRRWERTESPIDEPDDAPPPEGAG</sequence>
<protein>
    <submittedName>
        <fullName evidence="3">Uncharacterized protein</fullName>
    </submittedName>
</protein>
<feature type="transmembrane region" description="Helical" evidence="2">
    <location>
        <begin position="20"/>
        <end position="49"/>
    </location>
</feature>
<evidence type="ECO:0000313" key="3">
    <source>
        <dbReference type="EMBL" id="MEQ3552484.1"/>
    </source>
</evidence>
<dbReference type="Proteomes" id="UP001494902">
    <property type="component" value="Unassembled WGS sequence"/>
</dbReference>
<feature type="compositionally biased region" description="Pro residues" evidence="1">
    <location>
        <begin position="62"/>
        <end position="81"/>
    </location>
</feature>
<keyword evidence="2" id="KW-1133">Transmembrane helix</keyword>
<evidence type="ECO:0000313" key="4">
    <source>
        <dbReference type="Proteomes" id="UP001494902"/>
    </source>
</evidence>
<evidence type="ECO:0000256" key="1">
    <source>
        <dbReference type="SAM" id="MobiDB-lite"/>
    </source>
</evidence>
<feature type="compositionally biased region" description="Basic and acidic residues" evidence="1">
    <location>
        <begin position="353"/>
        <end position="375"/>
    </location>
</feature>
<dbReference type="RefSeq" id="WP_349299544.1">
    <property type="nucleotide sequence ID" value="NZ_JBEDNQ010000007.1"/>
</dbReference>
<organism evidence="3 4">
    <name type="scientific">Pseudonocardia nematodicida</name>
    <dbReference type="NCBI Taxonomy" id="1206997"/>
    <lineage>
        <taxon>Bacteria</taxon>
        <taxon>Bacillati</taxon>
        <taxon>Actinomycetota</taxon>
        <taxon>Actinomycetes</taxon>
        <taxon>Pseudonocardiales</taxon>
        <taxon>Pseudonocardiaceae</taxon>
        <taxon>Pseudonocardia</taxon>
    </lineage>
</organism>
<gene>
    <name evidence="3" type="ORF">WIS52_18575</name>
</gene>
<keyword evidence="2" id="KW-0812">Transmembrane</keyword>
<name>A0ABV1KF19_9PSEU</name>